<dbReference type="AlphaFoldDB" id="A0A167NBF7"/>
<keyword evidence="2" id="KW-1185">Reference proteome</keyword>
<evidence type="ECO:0000313" key="1">
    <source>
        <dbReference type="EMBL" id="OAD75590.1"/>
    </source>
</evidence>
<accession>A0A167NBF7</accession>
<protein>
    <submittedName>
        <fullName evidence="1">Uncharacterized protein</fullName>
    </submittedName>
</protein>
<dbReference type="GeneID" id="29002216"/>
<dbReference type="EMBL" id="KV440977">
    <property type="protein sequence ID" value="OAD75590.1"/>
    <property type="molecule type" value="Genomic_DNA"/>
</dbReference>
<dbReference type="Proteomes" id="UP000077315">
    <property type="component" value="Unassembled WGS sequence"/>
</dbReference>
<organism evidence="1 2">
    <name type="scientific">Phycomyces blakesleeanus (strain ATCC 8743b / DSM 1359 / FGSC 10004 / NBRC 33097 / NRRL 1555)</name>
    <dbReference type="NCBI Taxonomy" id="763407"/>
    <lineage>
        <taxon>Eukaryota</taxon>
        <taxon>Fungi</taxon>
        <taxon>Fungi incertae sedis</taxon>
        <taxon>Mucoromycota</taxon>
        <taxon>Mucoromycotina</taxon>
        <taxon>Mucoromycetes</taxon>
        <taxon>Mucorales</taxon>
        <taxon>Phycomycetaceae</taxon>
        <taxon>Phycomyces</taxon>
    </lineage>
</organism>
<name>A0A167NBF7_PHYB8</name>
<evidence type="ECO:0000313" key="2">
    <source>
        <dbReference type="Proteomes" id="UP000077315"/>
    </source>
</evidence>
<gene>
    <name evidence="1" type="ORF">PHYBLDRAFT_64499</name>
</gene>
<dbReference type="VEuPathDB" id="FungiDB:PHYBLDRAFT_64499"/>
<sequence>MSIEQSKETRILVDSIAYITLCTFSNSIIEHIILYNSASLSPQSGARDIQQAHHTDVAQLNQKVIITRKWPVLQLEHCTTLDNTHNQWAFDEQRKPSVEYKPLPFLLITVIVICF</sequence>
<reference evidence="2" key="1">
    <citation type="submission" date="2015-06" db="EMBL/GenBank/DDBJ databases">
        <title>Expansion of signal transduction pathways in fungi by whole-genome duplication.</title>
        <authorList>
            <consortium name="DOE Joint Genome Institute"/>
            <person name="Corrochano L.M."/>
            <person name="Kuo A."/>
            <person name="Marcet-Houben M."/>
            <person name="Polaino S."/>
            <person name="Salamov A."/>
            <person name="Villalobos J.M."/>
            <person name="Alvarez M.I."/>
            <person name="Avalos J."/>
            <person name="Benito E.P."/>
            <person name="Benoit I."/>
            <person name="Burger G."/>
            <person name="Camino L.P."/>
            <person name="Canovas D."/>
            <person name="Cerda-Olmedo E."/>
            <person name="Cheng J.-F."/>
            <person name="Dominguez A."/>
            <person name="Elias M."/>
            <person name="Eslava A.P."/>
            <person name="Glaser F."/>
            <person name="Grimwood J."/>
            <person name="Gutierrez G."/>
            <person name="Heitman J."/>
            <person name="Henrissat B."/>
            <person name="Iturriaga E.A."/>
            <person name="Lang B.F."/>
            <person name="Lavin J.L."/>
            <person name="Lee S."/>
            <person name="Li W."/>
            <person name="Lindquist E."/>
            <person name="Lopez-Garcia S."/>
            <person name="Luque E.M."/>
            <person name="Marcos A.T."/>
            <person name="Martin J."/>
            <person name="McCluskey K."/>
            <person name="Medina H.R."/>
            <person name="Miralles-Duran A."/>
            <person name="Miyazaki A."/>
            <person name="Munoz-Torres E."/>
            <person name="Oguiza J.A."/>
            <person name="Ohm R."/>
            <person name="Olmedo M."/>
            <person name="Orejas M."/>
            <person name="Ortiz-Castellanos L."/>
            <person name="Pisabarro A.G."/>
            <person name="Rodriguez-Romero J."/>
            <person name="Ruiz-Herrera J."/>
            <person name="Ruiz-Vazquez R."/>
            <person name="Sanz C."/>
            <person name="Schackwitz W."/>
            <person name="Schmutz J."/>
            <person name="Shahriari M."/>
            <person name="Shelest E."/>
            <person name="Silva-Franco F."/>
            <person name="Soanes D."/>
            <person name="Syed K."/>
            <person name="Tagua V.G."/>
            <person name="Talbot N.J."/>
            <person name="Thon M."/>
            <person name="De vries R.P."/>
            <person name="Wiebenga A."/>
            <person name="Yadav J.S."/>
            <person name="Braun E.L."/>
            <person name="Baker S."/>
            <person name="Garre V."/>
            <person name="Horwitz B."/>
            <person name="Torres-Martinez S."/>
            <person name="Idnurm A."/>
            <person name="Herrera-Estrella A."/>
            <person name="Gabaldon T."/>
            <person name="Grigoriev I.V."/>
        </authorList>
    </citation>
    <scope>NUCLEOTIDE SEQUENCE [LARGE SCALE GENOMIC DNA]</scope>
    <source>
        <strain evidence="2">NRRL 1555(-)</strain>
    </source>
</reference>
<dbReference type="RefSeq" id="XP_018293630.1">
    <property type="nucleotide sequence ID" value="XM_018441310.1"/>
</dbReference>
<dbReference type="InParanoid" id="A0A167NBF7"/>
<proteinExistence type="predicted"/>